<dbReference type="InterPro" id="IPR057527">
    <property type="entry name" value="HVO_A0261-like_N"/>
</dbReference>
<dbReference type="SUPFAM" id="SSF46785">
    <property type="entry name" value="Winged helix' DNA-binding domain"/>
    <property type="match status" value="1"/>
</dbReference>
<evidence type="ECO:0000259" key="1">
    <source>
        <dbReference type="Pfam" id="PF08350"/>
    </source>
</evidence>
<dbReference type="OrthoDB" id="11410at2157"/>
<evidence type="ECO:0000313" key="3">
    <source>
        <dbReference type="EMBL" id="QLC49012.1"/>
    </source>
</evidence>
<dbReference type="RefSeq" id="WP_176964075.1">
    <property type="nucleotide sequence ID" value="NZ_CP058215.1"/>
</dbReference>
<accession>A0A7D5E5D0</accession>
<name>A0A7D5E5D0_9EURY</name>
<dbReference type="Pfam" id="PF25213">
    <property type="entry name" value="HVO_A0261_N"/>
    <property type="match status" value="1"/>
</dbReference>
<sequence>MKKQITDVLLASEKRKNVLLLLQEGSQEMETLLEELDTSRTALLPQLKILRENHLIAKSDDSYELTTTGKLITDEMEKFLRTANIFGGDHAYLGTHYIDFIPEDLLKKIPGLGSYQVEDISINEFFDTDEEFFEKAVNSHYWFEITSTLHPTFHDFYVEMTDYITEVEIVINREVYEKLKKDYYEEFKELIDLKLVSFYLYPEELGFISFTLSSESIKFKLLTKEGKPDNQKLIFSGPNVFGWGKELFEHYKKNSTPIIEIG</sequence>
<dbReference type="Gene3D" id="1.10.10.10">
    <property type="entry name" value="Winged helix-like DNA-binding domain superfamily/Winged helix DNA-binding domain"/>
    <property type="match status" value="1"/>
</dbReference>
<reference evidence="3 4" key="1">
    <citation type="submission" date="2020-06" db="EMBL/GenBank/DDBJ databases">
        <title>Methanolobus halotolerans sp. nov., isolated from a saline lake Tus in Siberia.</title>
        <authorList>
            <person name="Shen Y."/>
            <person name="Chen S.-C."/>
            <person name="Lai M.-C."/>
            <person name="Huang H.-H."/>
            <person name="Chiu H.-H."/>
            <person name="Tang S.-L."/>
            <person name="Rogozin D.Y."/>
            <person name="Degermendzhy A.G."/>
        </authorList>
    </citation>
    <scope>NUCLEOTIDE SEQUENCE [LARGE SCALE GENOMIC DNA]</scope>
    <source>
        <strain evidence="3 4">DSM 21339</strain>
    </source>
</reference>
<proteinExistence type="predicted"/>
<dbReference type="InterPro" id="IPR013561">
    <property type="entry name" value="FilR1_middle_dom"/>
</dbReference>
<dbReference type="CDD" id="cd00090">
    <property type="entry name" value="HTH_ARSR"/>
    <property type="match status" value="1"/>
</dbReference>
<dbReference type="InterPro" id="IPR011991">
    <property type="entry name" value="ArsR-like_HTH"/>
</dbReference>
<dbReference type="PIRSF" id="PIRSF006692">
    <property type="entry name" value="TF_HTH_AF0396_prd"/>
    <property type="match status" value="1"/>
</dbReference>
<evidence type="ECO:0000259" key="2">
    <source>
        <dbReference type="Pfam" id="PF25213"/>
    </source>
</evidence>
<organism evidence="3 4">
    <name type="scientific">Methanolobus zinderi</name>
    <dbReference type="NCBI Taxonomy" id="536044"/>
    <lineage>
        <taxon>Archaea</taxon>
        <taxon>Methanobacteriati</taxon>
        <taxon>Methanobacteriota</taxon>
        <taxon>Stenosarchaea group</taxon>
        <taxon>Methanomicrobia</taxon>
        <taxon>Methanosarcinales</taxon>
        <taxon>Methanosarcinaceae</taxon>
        <taxon>Methanolobus</taxon>
    </lineage>
</organism>
<gene>
    <name evidence="3" type="ORF">HWN40_01345</name>
</gene>
<protein>
    <submittedName>
        <fullName evidence="3">Winged helix-turn-helix domain-containing protein</fullName>
    </submittedName>
</protein>
<dbReference type="KEGG" id="mzi:HWN40_01345"/>
<dbReference type="InterPro" id="IPR016490">
    <property type="entry name" value="Tscrpt_reg_HTH_AF0396-typ3"/>
</dbReference>
<feature type="domain" description="HVO-A0261-like N-terminal" evidence="2">
    <location>
        <begin position="7"/>
        <end position="82"/>
    </location>
</feature>
<dbReference type="Pfam" id="PF08350">
    <property type="entry name" value="FilR1_middle"/>
    <property type="match status" value="1"/>
</dbReference>
<feature type="domain" description="Methanogenesis regulatory protein FilR1 middle" evidence="1">
    <location>
        <begin position="127"/>
        <end position="253"/>
    </location>
</feature>
<dbReference type="EMBL" id="CP058215">
    <property type="protein sequence ID" value="QLC49012.1"/>
    <property type="molecule type" value="Genomic_DNA"/>
</dbReference>
<dbReference type="AlphaFoldDB" id="A0A7D5E5D0"/>
<dbReference type="Proteomes" id="UP000509594">
    <property type="component" value="Chromosome"/>
</dbReference>
<evidence type="ECO:0000313" key="4">
    <source>
        <dbReference type="Proteomes" id="UP000509594"/>
    </source>
</evidence>
<dbReference type="GeneID" id="55820278"/>
<keyword evidence="4" id="KW-1185">Reference proteome</keyword>
<dbReference type="InterPro" id="IPR036388">
    <property type="entry name" value="WH-like_DNA-bd_sf"/>
</dbReference>
<dbReference type="InterPro" id="IPR036390">
    <property type="entry name" value="WH_DNA-bd_sf"/>
</dbReference>